<dbReference type="PANTHER" id="PTHR46313">
    <property type="match status" value="1"/>
</dbReference>
<dbReference type="PANTHER" id="PTHR46313:SF1">
    <property type="entry name" value="FAD_NAD(P)-BINDING OXIDOREDUCTASE FAMILY PROTEIN"/>
    <property type="match status" value="1"/>
</dbReference>
<evidence type="ECO:0000259" key="1">
    <source>
        <dbReference type="Pfam" id="PF01593"/>
    </source>
</evidence>
<dbReference type="Proteomes" id="UP001190700">
    <property type="component" value="Unassembled WGS sequence"/>
</dbReference>
<accession>A0AAE0L3Y9</accession>
<dbReference type="GO" id="GO:0016116">
    <property type="term" value="P:carotenoid metabolic process"/>
    <property type="evidence" value="ECO:0007669"/>
    <property type="project" value="InterPro"/>
</dbReference>
<dbReference type="Gene3D" id="3.50.50.60">
    <property type="entry name" value="FAD/NAD(P)-binding domain"/>
    <property type="match status" value="2"/>
</dbReference>
<dbReference type="Pfam" id="PF01593">
    <property type="entry name" value="Amino_oxidase"/>
    <property type="match status" value="1"/>
</dbReference>
<dbReference type="InterPro" id="IPR036188">
    <property type="entry name" value="FAD/NAD-bd_sf"/>
</dbReference>
<comment type="caution">
    <text evidence="2">The sequence shown here is derived from an EMBL/GenBank/DDBJ whole genome shotgun (WGS) entry which is preliminary data.</text>
</comment>
<sequence length="602" mass="65550">MVSIGLASGIIATNLSLSRSNATQCKPRRGLPQLAAFPPERKTARCLSRPNYRSLRTLPQAAVSEDTLAPGQDVKEDIETDIVVIGSGLGGLCAGALLARYGMKVTVCESHSIPGGACHAWKRDGYTFESGPSLYSGMSDRPSNNPIGQVLHALDEDLPCVYYNTWMCHLPESGSFLTEVGNDQFNEVLAKYYGAEAAQEWKALPPSPAGGQDLKEFMKPLAKASTSLPSIAVRSDPAALITLSRFFPKIFSNPLDVTLQLMKPYSEVTTDQIKHPFLKNWMDLLCFLLSGKPADGTLAAEIGYMFDDWYRPNASLEFPKGGSEAIVDALVRGLKKFGGELRLRSHVEEVLVEGGRAAGVQLRGGQKIMASKAVISNATVWDLMPMLPPESVPAEWKQEKEEQPQCESFMHLHLGIDATGLPDDLEIHHIVVNDWDKGVAAPQNVVLVSIASVLDPSLAPEGKHVIHAYTPGNEPYSIWEGLDRNSAEYKALKEERAEVLWRAVEKAIPDVRQRVEIEMVGTPLTQERFLRRKNGTYGAYGWFEEGGSVVPSPDTPLEGLYCVGDSTFPGPGVPAVAAGGAICANSLVPFWKHLEVLNKVCN</sequence>
<keyword evidence="3" id="KW-1185">Reference proteome</keyword>
<feature type="domain" description="Amine oxidase" evidence="1">
    <location>
        <begin position="89"/>
        <end position="568"/>
    </location>
</feature>
<dbReference type="PRINTS" id="PR00411">
    <property type="entry name" value="PNDRDTASEI"/>
</dbReference>
<dbReference type="InterPro" id="IPR002937">
    <property type="entry name" value="Amino_oxidase"/>
</dbReference>
<reference evidence="2 3" key="1">
    <citation type="journal article" date="2015" name="Genome Biol. Evol.">
        <title>Comparative Genomics of a Bacterivorous Green Alga Reveals Evolutionary Causalities and Consequences of Phago-Mixotrophic Mode of Nutrition.</title>
        <authorList>
            <person name="Burns J.A."/>
            <person name="Paasch A."/>
            <person name="Narechania A."/>
            <person name="Kim E."/>
        </authorList>
    </citation>
    <scope>NUCLEOTIDE SEQUENCE [LARGE SCALE GENOMIC DNA]</scope>
    <source>
        <strain evidence="2 3">PLY_AMNH</strain>
    </source>
</reference>
<organism evidence="2 3">
    <name type="scientific">Cymbomonas tetramitiformis</name>
    <dbReference type="NCBI Taxonomy" id="36881"/>
    <lineage>
        <taxon>Eukaryota</taxon>
        <taxon>Viridiplantae</taxon>
        <taxon>Chlorophyta</taxon>
        <taxon>Pyramimonadophyceae</taxon>
        <taxon>Pyramimonadales</taxon>
        <taxon>Pyramimonadaceae</taxon>
        <taxon>Cymbomonas</taxon>
    </lineage>
</organism>
<evidence type="ECO:0000313" key="2">
    <source>
        <dbReference type="EMBL" id="KAK3270977.1"/>
    </source>
</evidence>
<name>A0AAE0L3Y9_9CHLO</name>
<dbReference type="EMBL" id="LGRX02010099">
    <property type="protein sequence ID" value="KAK3270977.1"/>
    <property type="molecule type" value="Genomic_DNA"/>
</dbReference>
<dbReference type="InterPro" id="IPR045892">
    <property type="entry name" value="CrtISO-like"/>
</dbReference>
<evidence type="ECO:0000313" key="3">
    <source>
        <dbReference type="Proteomes" id="UP001190700"/>
    </source>
</evidence>
<gene>
    <name evidence="2" type="ORF">CYMTET_20652</name>
</gene>
<protein>
    <recommendedName>
        <fullName evidence="1">Amine oxidase domain-containing protein</fullName>
    </recommendedName>
</protein>
<dbReference type="SUPFAM" id="SSF51905">
    <property type="entry name" value="FAD/NAD(P)-binding domain"/>
    <property type="match status" value="1"/>
</dbReference>
<proteinExistence type="predicted"/>
<dbReference type="GO" id="GO:0016491">
    <property type="term" value="F:oxidoreductase activity"/>
    <property type="evidence" value="ECO:0007669"/>
    <property type="project" value="InterPro"/>
</dbReference>
<dbReference type="AlphaFoldDB" id="A0AAE0L3Y9"/>